<dbReference type="PANTHER" id="PTHR24024:SF18">
    <property type="entry name" value="SHORT-CHAIN COLLAGEN C4-LIKE"/>
    <property type="match status" value="1"/>
</dbReference>
<dbReference type="AlphaFoldDB" id="A0A2L2XXL2"/>
<protein>
    <submittedName>
        <fullName evidence="1">Uncharacterized protein</fullName>
    </submittedName>
</protein>
<name>A0A2L2XXL2_PARTP</name>
<organism evidence="1">
    <name type="scientific">Parasteatoda tepidariorum</name>
    <name type="common">Common house spider</name>
    <name type="synonym">Achaearanea tepidariorum</name>
    <dbReference type="NCBI Taxonomy" id="114398"/>
    <lineage>
        <taxon>Eukaryota</taxon>
        <taxon>Metazoa</taxon>
        <taxon>Ecdysozoa</taxon>
        <taxon>Arthropoda</taxon>
        <taxon>Chelicerata</taxon>
        <taxon>Arachnida</taxon>
        <taxon>Araneae</taxon>
        <taxon>Araneomorphae</taxon>
        <taxon>Entelegynae</taxon>
        <taxon>Araneoidea</taxon>
        <taxon>Theridiidae</taxon>
        <taxon>Parasteatoda</taxon>
    </lineage>
</organism>
<dbReference type="GO" id="GO:0005615">
    <property type="term" value="C:extracellular space"/>
    <property type="evidence" value="ECO:0007669"/>
    <property type="project" value="TreeGrafter"/>
</dbReference>
<dbReference type="PANTHER" id="PTHR24024">
    <property type="entry name" value="PULMONARY SURFACTANT-ASSOCIATED PROTEIN A"/>
    <property type="match status" value="1"/>
</dbReference>
<dbReference type="OrthoDB" id="6086925at2759"/>
<dbReference type="InterPro" id="IPR051077">
    <property type="entry name" value="Ca-dependent_lectin"/>
</dbReference>
<evidence type="ECO:0000313" key="1">
    <source>
        <dbReference type="EMBL" id="LAA00736.1"/>
    </source>
</evidence>
<accession>A0A2L2XXL2</accession>
<reference evidence="1" key="1">
    <citation type="journal article" date="2016" name="Mol. Ecol. Resour.">
        <title>Evaluation of the impact of RNA preservation methods of spiders for de novo transcriptome assembly.</title>
        <authorList>
            <person name="Kono N."/>
            <person name="Nakamura H."/>
            <person name="Ito Y."/>
            <person name="Tomita M."/>
            <person name="Arakawa K."/>
        </authorList>
    </citation>
    <scope>NUCLEOTIDE SEQUENCE</scope>
    <source>
        <tissue evidence="1">Whole body</tissue>
    </source>
</reference>
<sequence>MLSNILYILPMLLGRTFDARYDRVGIDIFPQSEIDQARILPEQETSSRYQTTASEDDLRDLLDVSADLALKVKAGKVDFKGTGTYLRDTQKVGKTVEILTRMKFTTYTVALSANAKPFPTWIHRNKHDLGTHYVRSVSYGGELLASIRFKANKETDMNTIQAEIKNNFIGGNATGLVADGKLESVQSRLKDKASMEISYYATVPLKNVPNTIDGLRSLVKGFDQHVKEVNNGWGVPIRVELVELSRLHNANDSFDFLKNTALEAKLRELEYEFDDLREAYSMMTDWYRSLPTSINPQQEGEINSLYNRVLKVLRLYYDSIGKLNIEEGPDSQIGPAQEAYKEGKFSVLPGKFSKEFRRLKKKIIVHEKKMYGTGTGTYIRWGTKSCPETPMIYQLSTGFMSATTNRGTGGGSDYLCLPDEPEFKDQDPSFGSDSSTHVAGTKYGLMDEHPFEEHDVRSYFGRGVPCSTCHLTNRTLIHVFPAADECPEDWITEYSGYLMSGSNLPGTHICMDEKPESYEQNTEEQQSHTLSIVHVSEIEGGLPKPPYRGKAAVQCIVCSK</sequence>
<proteinExistence type="evidence at transcript level"/>
<dbReference type="EMBL" id="IAAA01000976">
    <property type="protein sequence ID" value="LAA00736.1"/>
    <property type="molecule type" value="mRNA"/>
</dbReference>